<organism evidence="2 3">
    <name type="scientific">Rhizophagus irregularis</name>
    <dbReference type="NCBI Taxonomy" id="588596"/>
    <lineage>
        <taxon>Eukaryota</taxon>
        <taxon>Fungi</taxon>
        <taxon>Fungi incertae sedis</taxon>
        <taxon>Mucoromycota</taxon>
        <taxon>Glomeromycotina</taxon>
        <taxon>Glomeromycetes</taxon>
        <taxon>Glomerales</taxon>
        <taxon>Glomeraceae</taxon>
        <taxon>Rhizophagus</taxon>
    </lineage>
</organism>
<sequence length="508" mass="58687">MSNNTNKQSDITTIDNNDINMEDVTATTAQEFPSNSQQNVESHDTNTNDQQIQTPINTQIEKSTFMEEDHLIPSLNKGKSTDTQTNTQNDLPIPVEITIIKDLFTQSPQEANKAYKGFIPRDSFSPDLTNNDIIDLLKSAFINDGNAFKFEVNVLSTYKYFSILFRSRDSLVQYIEKSPPELKNIKIYELTNNAINTLIEQKFKNLDNAVIQIMDIPFNYDTKMLLKHLANKTKSTIVNHKEIKKPPRRVPGYNRQGKPIFINPTYKQLINFPENANGVISTNFNGSSIYIYPSTVTFKTCNICGTCNHATINCDDKNFTLDRNNRKIFTKRLIKRNKEKITIDDKYKTTYNHVIAFNTNRTQYNKTNTQQQNTRPVQSRQQYRPPQLQNNYNPHTSYNSSSNHQRQNTPRTQDNTNQNNENLIERIKQLENQVQKLTTKITQLENKPNPCNTKLSNIENQINSIKTHVNVIDTKQDKYDKILQQLTNNISKLSEVVYTKENPVKTPK</sequence>
<dbReference type="AlphaFoldDB" id="A0A2N1N7P3"/>
<gene>
    <name evidence="2" type="ORF">RhiirC2_850378</name>
</gene>
<dbReference type="Proteomes" id="UP000233469">
    <property type="component" value="Unassembled WGS sequence"/>
</dbReference>
<reference evidence="2 3" key="2">
    <citation type="submission" date="2017-10" db="EMBL/GenBank/DDBJ databases">
        <title>Extensive intraspecific genome diversity in a model arbuscular mycorrhizal fungus.</title>
        <authorList>
            <person name="Chen E.C.H."/>
            <person name="Morin E."/>
            <person name="Baudet D."/>
            <person name="Noel J."/>
            <person name="Ndikumana S."/>
            <person name="Charron P."/>
            <person name="St-Onge C."/>
            <person name="Giorgi J."/>
            <person name="Grigoriev I.V."/>
            <person name="Roux C."/>
            <person name="Martin F.M."/>
            <person name="Corradi N."/>
        </authorList>
    </citation>
    <scope>NUCLEOTIDE SEQUENCE [LARGE SCALE GENOMIC DNA]</scope>
    <source>
        <strain evidence="2 3">C2</strain>
    </source>
</reference>
<feature type="compositionally biased region" description="Polar residues" evidence="1">
    <location>
        <begin position="375"/>
        <end position="418"/>
    </location>
</feature>
<dbReference type="SUPFAM" id="SSF57997">
    <property type="entry name" value="Tropomyosin"/>
    <property type="match status" value="1"/>
</dbReference>
<dbReference type="VEuPathDB" id="FungiDB:FUN_003224"/>
<accession>A0A2N1N7P3</accession>
<evidence type="ECO:0000256" key="1">
    <source>
        <dbReference type="SAM" id="MobiDB-lite"/>
    </source>
</evidence>
<reference evidence="2 3" key="1">
    <citation type="submission" date="2016-04" db="EMBL/GenBank/DDBJ databases">
        <title>Genome analyses suggest a sexual origin of heterokaryosis in a supposedly ancient asexual fungus.</title>
        <authorList>
            <person name="Ropars J."/>
            <person name="Sedzielewska K."/>
            <person name="Noel J."/>
            <person name="Charron P."/>
            <person name="Farinelli L."/>
            <person name="Marton T."/>
            <person name="Kruger M."/>
            <person name="Pelin A."/>
            <person name="Brachmann A."/>
            <person name="Corradi N."/>
        </authorList>
    </citation>
    <scope>NUCLEOTIDE SEQUENCE [LARGE SCALE GENOMIC DNA]</scope>
    <source>
        <strain evidence="2 3">C2</strain>
    </source>
</reference>
<dbReference type="Gene3D" id="1.20.5.340">
    <property type="match status" value="1"/>
</dbReference>
<feature type="region of interest" description="Disordered" evidence="1">
    <location>
        <begin position="362"/>
        <end position="418"/>
    </location>
</feature>
<evidence type="ECO:0000313" key="3">
    <source>
        <dbReference type="Proteomes" id="UP000233469"/>
    </source>
</evidence>
<evidence type="ECO:0000313" key="2">
    <source>
        <dbReference type="EMBL" id="PKK69878.1"/>
    </source>
</evidence>
<comment type="caution">
    <text evidence="2">The sequence shown here is derived from an EMBL/GenBank/DDBJ whole genome shotgun (WGS) entry which is preliminary data.</text>
</comment>
<proteinExistence type="predicted"/>
<feature type="compositionally biased region" description="Low complexity" evidence="1">
    <location>
        <begin position="362"/>
        <end position="374"/>
    </location>
</feature>
<protein>
    <submittedName>
        <fullName evidence="2">Uncharacterized protein</fullName>
    </submittedName>
</protein>
<dbReference type="EMBL" id="LLXL01000679">
    <property type="protein sequence ID" value="PKK69878.1"/>
    <property type="molecule type" value="Genomic_DNA"/>
</dbReference>
<name>A0A2N1N7P3_9GLOM</name>